<dbReference type="RefSeq" id="XP_005840668.1">
    <property type="nucleotide sequence ID" value="XM_005840611.1"/>
</dbReference>
<gene>
    <name evidence="3" type="ORF">GUITHDRAFT_100664</name>
</gene>
<dbReference type="EMBL" id="JH992969">
    <property type="protein sequence ID" value="EKX53688.1"/>
    <property type="molecule type" value="Genomic_DNA"/>
</dbReference>
<sequence length="481" mass="50968">MEASSQNYGSLPRGSESEFRGRNEKRAKVLPALILTCSLAVCVLIYISYTQPPSTRSDALVSSTKRGKNQLSAISGLKLGSQALAQKFARQCPCAIAGDTFLSSQILAECPCASAIAAAVSRALDNALSKSSANNYAYARSSPGVIPQPLEVDVANPAYPPNPSPIPIPQQPAEEPEEREDPTPAEAAAGKDATYQSVMATLTRDVVADSNMIRDLQSEQQILLSQQNSLANQVDTFQAIPGPVGPPGPRGFRGPPGIPAVGRPGPPGPPGSSEGGNEEESKSEGGDEEKAVEGEKDANILGSDGKSLLNIRCADWRNQRGSFAPGKQKEYYAKCMSQDCVQSLESGQETPGCRFLDANGFCYAYSSAQMWCSKNVGNSYCNDGGENWAQKPLGSVDSVAETNWTPHSNVKVYDGDTPTGETYNCQCMKRCSCTSSKCYCVDPNQAPVGKGSEYDKLIAKKIAEDSEKGSFCSCSCGGTLS</sequence>
<reference evidence="3 5" key="1">
    <citation type="journal article" date="2012" name="Nature">
        <title>Algal genomes reveal evolutionary mosaicism and the fate of nucleomorphs.</title>
        <authorList>
            <consortium name="DOE Joint Genome Institute"/>
            <person name="Curtis B.A."/>
            <person name="Tanifuji G."/>
            <person name="Burki F."/>
            <person name="Gruber A."/>
            <person name="Irimia M."/>
            <person name="Maruyama S."/>
            <person name="Arias M.C."/>
            <person name="Ball S.G."/>
            <person name="Gile G.H."/>
            <person name="Hirakawa Y."/>
            <person name="Hopkins J.F."/>
            <person name="Kuo A."/>
            <person name="Rensing S.A."/>
            <person name="Schmutz J."/>
            <person name="Symeonidi A."/>
            <person name="Elias M."/>
            <person name="Eveleigh R.J."/>
            <person name="Herman E.K."/>
            <person name="Klute M.J."/>
            <person name="Nakayama T."/>
            <person name="Obornik M."/>
            <person name="Reyes-Prieto A."/>
            <person name="Armbrust E.V."/>
            <person name="Aves S.J."/>
            <person name="Beiko R.G."/>
            <person name="Coutinho P."/>
            <person name="Dacks J.B."/>
            <person name="Durnford D.G."/>
            <person name="Fast N.M."/>
            <person name="Green B.R."/>
            <person name="Grisdale C.J."/>
            <person name="Hempel F."/>
            <person name="Henrissat B."/>
            <person name="Hoppner M.P."/>
            <person name="Ishida K."/>
            <person name="Kim E."/>
            <person name="Koreny L."/>
            <person name="Kroth P.G."/>
            <person name="Liu Y."/>
            <person name="Malik S.B."/>
            <person name="Maier U.G."/>
            <person name="McRose D."/>
            <person name="Mock T."/>
            <person name="Neilson J.A."/>
            <person name="Onodera N.T."/>
            <person name="Poole A.M."/>
            <person name="Pritham E.J."/>
            <person name="Richards T.A."/>
            <person name="Rocap G."/>
            <person name="Roy S.W."/>
            <person name="Sarai C."/>
            <person name="Schaack S."/>
            <person name="Shirato S."/>
            <person name="Slamovits C.H."/>
            <person name="Spencer D.F."/>
            <person name="Suzuki S."/>
            <person name="Worden A.Z."/>
            <person name="Zauner S."/>
            <person name="Barry K."/>
            <person name="Bell C."/>
            <person name="Bharti A.K."/>
            <person name="Crow J.A."/>
            <person name="Grimwood J."/>
            <person name="Kramer R."/>
            <person name="Lindquist E."/>
            <person name="Lucas S."/>
            <person name="Salamov A."/>
            <person name="McFadden G.I."/>
            <person name="Lane C.E."/>
            <person name="Keeling P.J."/>
            <person name="Gray M.W."/>
            <person name="Grigoriev I.V."/>
            <person name="Archibald J.M."/>
        </authorList>
    </citation>
    <scope>NUCLEOTIDE SEQUENCE</scope>
    <source>
        <strain evidence="3 5">CCMP2712</strain>
    </source>
</reference>
<feature type="region of interest" description="Disordered" evidence="1">
    <location>
        <begin position="154"/>
        <end position="192"/>
    </location>
</feature>
<feature type="transmembrane region" description="Helical" evidence="2">
    <location>
        <begin position="29"/>
        <end position="49"/>
    </location>
</feature>
<feature type="region of interest" description="Disordered" evidence="1">
    <location>
        <begin position="1"/>
        <end position="20"/>
    </location>
</feature>
<dbReference type="GeneID" id="17310399"/>
<keyword evidence="2" id="KW-0812">Transmembrane</keyword>
<dbReference type="HOGENOM" id="CLU_567982_0_0_1"/>
<feature type="compositionally biased region" description="Basic and acidic residues" evidence="1">
    <location>
        <begin position="279"/>
        <end position="298"/>
    </location>
</feature>
<feature type="compositionally biased region" description="Pro residues" evidence="1">
    <location>
        <begin position="158"/>
        <end position="170"/>
    </location>
</feature>
<feature type="compositionally biased region" description="Low complexity" evidence="1">
    <location>
        <begin position="250"/>
        <end position="263"/>
    </location>
</feature>
<name>L1JZZ1_GUITC</name>
<evidence type="ECO:0000313" key="5">
    <source>
        <dbReference type="Proteomes" id="UP000011087"/>
    </source>
</evidence>
<evidence type="ECO:0000313" key="3">
    <source>
        <dbReference type="EMBL" id="EKX53688.1"/>
    </source>
</evidence>
<dbReference type="KEGG" id="gtt:GUITHDRAFT_100664"/>
<evidence type="ECO:0000256" key="1">
    <source>
        <dbReference type="SAM" id="MobiDB-lite"/>
    </source>
</evidence>
<feature type="region of interest" description="Disordered" evidence="1">
    <location>
        <begin position="242"/>
        <end position="301"/>
    </location>
</feature>
<keyword evidence="2" id="KW-1133">Transmembrane helix</keyword>
<reference evidence="4" key="3">
    <citation type="submission" date="2016-03" db="UniProtKB">
        <authorList>
            <consortium name="EnsemblProtists"/>
        </authorList>
    </citation>
    <scope>IDENTIFICATION</scope>
</reference>
<organism evidence="3">
    <name type="scientific">Guillardia theta (strain CCMP2712)</name>
    <name type="common">Cryptophyte</name>
    <dbReference type="NCBI Taxonomy" id="905079"/>
    <lineage>
        <taxon>Eukaryota</taxon>
        <taxon>Cryptophyceae</taxon>
        <taxon>Pyrenomonadales</taxon>
        <taxon>Geminigeraceae</taxon>
        <taxon>Guillardia</taxon>
    </lineage>
</organism>
<protein>
    <submittedName>
        <fullName evidence="3 4">Uncharacterized protein</fullName>
    </submittedName>
</protein>
<dbReference type="AlphaFoldDB" id="L1JZZ1"/>
<evidence type="ECO:0000256" key="2">
    <source>
        <dbReference type="SAM" id="Phobius"/>
    </source>
</evidence>
<reference evidence="5" key="2">
    <citation type="submission" date="2012-11" db="EMBL/GenBank/DDBJ databases">
        <authorList>
            <person name="Kuo A."/>
            <person name="Curtis B.A."/>
            <person name="Tanifuji G."/>
            <person name="Burki F."/>
            <person name="Gruber A."/>
            <person name="Irimia M."/>
            <person name="Maruyama S."/>
            <person name="Arias M.C."/>
            <person name="Ball S.G."/>
            <person name="Gile G.H."/>
            <person name="Hirakawa Y."/>
            <person name="Hopkins J.F."/>
            <person name="Rensing S.A."/>
            <person name="Schmutz J."/>
            <person name="Symeonidi A."/>
            <person name="Elias M."/>
            <person name="Eveleigh R.J."/>
            <person name="Herman E.K."/>
            <person name="Klute M.J."/>
            <person name="Nakayama T."/>
            <person name="Obornik M."/>
            <person name="Reyes-Prieto A."/>
            <person name="Armbrust E.V."/>
            <person name="Aves S.J."/>
            <person name="Beiko R.G."/>
            <person name="Coutinho P."/>
            <person name="Dacks J.B."/>
            <person name="Durnford D.G."/>
            <person name="Fast N.M."/>
            <person name="Green B.R."/>
            <person name="Grisdale C."/>
            <person name="Hempe F."/>
            <person name="Henrissat B."/>
            <person name="Hoppner M.P."/>
            <person name="Ishida K.-I."/>
            <person name="Kim E."/>
            <person name="Koreny L."/>
            <person name="Kroth P.G."/>
            <person name="Liu Y."/>
            <person name="Malik S.-B."/>
            <person name="Maier U.G."/>
            <person name="McRose D."/>
            <person name="Mock T."/>
            <person name="Neilson J.A."/>
            <person name="Onodera N.T."/>
            <person name="Poole A.M."/>
            <person name="Pritham E.J."/>
            <person name="Richards T.A."/>
            <person name="Rocap G."/>
            <person name="Roy S.W."/>
            <person name="Sarai C."/>
            <person name="Schaack S."/>
            <person name="Shirato S."/>
            <person name="Slamovits C.H."/>
            <person name="Spencer D.F."/>
            <person name="Suzuki S."/>
            <person name="Worden A.Z."/>
            <person name="Zauner S."/>
            <person name="Barry K."/>
            <person name="Bell C."/>
            <person name="Bharti A.K."/>
            <person name="Crow J.A."/>
            <person name="Grimwood J."/>
            <person name="Kramer R."/>
            <person name="Lindquist E."/>
            <person name="Lucas S."/>
            <person name="Salamov A."/>
            <person name="McFadden G.I."/>
            <person name="Lane C.E."/>
            <person name="Keeling P.J."/>
            <person name="Gray M.W."/>
            <person name="Grigoriev I.V."/>
            <person name="Archibald J.M."/>
        </authorList>
    </citation>
    <scope>NUCLEOTIDE SEQUENCE</scope>
    <source>
        <strain evidence="5">CCMP2712</strain>
    </source>
</reference>
<accession>L1JZZ1</accession>
<proteinExistence type="predicted"/>
<dbReference type="PaxDb" id="55529-EKX53688"/>
<dbReference type="EnsemblProtists" id="EKX53688">
    <property type="protein sequence ID" value="EKX53688"/>
    <property type="gene ID" value="GUITHDRAFT_100664"/>
</dbReference>
<dbReference type="Proteomes" id="UP000011087">
    <property type="component" value="Unassembled WGS sequence"/>
</dbReference>
<keyword evidence="2" id="KW-0472">Membrane</keyword>
<keyword evidence="5" id="KW-1185">Reference proteome</keyword>
<evidence type="ECO:0000313" key="4">
    <source>
        <dbReference type="EnsemblProtists" id="EKX53688"/>
    </source>
</evidence>